<dbReference type="KEGG" id="xba:C7S18_16865"/>
<protein>
    <submittedName>
        <fullName evidence="1">Uncharacterized protein</fullName>
    </submittedName>
</protein>
<dbReference type="EMBL" id="CP027860">
    <property type="protein sequence ID" value="AVP98757.1"/>
    <property type="molecule type" value="Genomic_DNA"/>
</dbReference>
<dbReference type="AlphaFoldDB" id="A0A2P1PV77"/>
<reference evidence="1 2" key="2">
    <citation type="submission" date="2018-03" db="EMBL/GenBank/DDBJ databases">
        <authorList>
            <person name="Keele B.F."/>
        </authorList>
    </citation>
    <scope>NUCLEOTIDE SEQUENCE [LARGE SCALE GENOMIC DNA]</scope>
    <source>
        <strain evidence="1 2">D13</strain>
    </source>
</reference>
<keyword evidence="2" id="KW-1185">Reference proteome</keyword>
<sequence length="142" mass="15089">MDYNGPLPGDPSGFWSLDFAPIEGQVFGVGNYPNATRFPFQAATAPGLDFSYNGSGCNTLVGGFNVSDVSFDSFDQIPTRLLASFDQRCGNAQGPLTSGVIDLTVSMKGPAQLPPADLLMKSSFETGETTSQTLFSPTCQWD</sequence>
<reference evidence="1 2" key="1">
    <citation type="submission" date="2018-03" db="EMBL/GenBank/DDBJ databases">
        <title>Ahniella affigens gen. nov., sp. nov., a gammaproteobacterium isolated from sandy soil near a stream.</title>
        <authorList>
            <person name="Ko Y."/>
            <person name="Kim J.-H."/>
        </authorList>
    </citation>
    <scope>NUCLEOTIDE SEQUENCE [LARGE SCALE GENOMIC DNA]</scope>
    <source>
        <strain evidence="1 2">D13</strain>
    </source>
</reference>
<dbReference type="Proteomes" id="UP000241074">
    <property type="component" value="Chromosome"/>
</dbReference>
<evidence type="ECO:0000313" key="2">
    <source>
        <dbReference type="Proteomes" id="UP000241074"/>
    </source>
</evidence>
<accession>A0A2P1PV77</accession>
<proteinExistence type="predicted"/>
<gene>
    <name evidence="1" type="ORF">C7S18_16865</name>
</gene>
<evidence type="ECO:0000313" key="1">
    <source>
        <dbReference type="EMBL" id="AVP98757.1"/>
    </source>
</evidence>
<name>A0A2P1PV77_9GAMM</name>
<organism evidence="1 2">
    <name type="scientific">Ahniella affigens</name>
    <dbReference type="NCBI Taxonomy" id="2021234"/>
    <lineage>
        <taxon>Bacteria</taxon>
        <taxon>Pseudomonadati</taxon>
        <taxon>Pseudomonadota</taxon>
        <taxon>Gammaproteobacteria</taxon>
        <taxon>Lysobacterales</taxon>
        <taxon>Rhodanobacteraceae</taxon>
        <taxon>Ahniella</taxon>
    </lineage>
</organism>